<organism evidence="4 5">
    <name type="scientific">Azospirillum ramasamyi</name>
    <dbReference type="NCBI Taxonomy" id="682998"/>
    <lineage>
        <taxon>Bacteria</taxon>
        <taxon>Pseudomonadati</taxon>
        <taxon>Pseudomonadota</taxon>
        <taxon>Alphaproteobacteria</taxon>
        <taxon>Rhodospirillales</taxon>
        <taxon>Azospirillaceae</taxon>
        <taxon>Azospirillum</taxon>
    </lineage>
</organism>
<protein>
    <submittedName>
        <fullName evidence="4">ComF family protein</fullName>
    </submittedName>
</protein>
<dbReference type="RefSeq" id="WP_111067333.1">
    <property type="nucleotide sequence ID" value="NZ_CP029829.1"/>
</dbReference>
<accession>A0A2U9S838</accession>
<dbReference type="InterPro" id="IPR051910">
    <property type="entry name" value="ComF/GntX_DNA_util-trans"/>
</dbReference>
<proteinExistence type="inferred from homology"/>
<gene>
    <name evidence="4" type="ORF">DM194_10885</name>
</gene>
<evidence type="ECO:0000313" key="5">
    <source>
        <dbReference type="Proteomes" id="UP000249605"/>
    </source>
</evidence>
<dbReference type="InterPro" id="IPR000836">
    <property type="entry name" value="PRTase_dom"/>
</dbReference>
<feature type="domain" description="Double zinc ribbon" evidence="3">
    <location>
        <begin position="21"/>
        <end position="80"/>
    </location>
</feature>
<evidence type="ECO:0000259" key="3">
    <source>
        <dbReference type="Pfam" id="PF18912"/>
    </source>
</evidence>
<reference evidence="4 5" key="1">
    <citation type="journal article" date="2019" name="Int. J. Syst. Evol. Microbiol.">
        <title>Azospirillum ramasamyi sp. nov., a novel diazotrophic bacterium isolated from fermented bovine products.</title>
        <authorList>
            <person name="Anandham R."/>
            <person name="Heo J."/>
            <person name="Krishnamoorthy R."/>
            <person name="SenthilKumar M."/>
            <person name="Gopal N.O."/>
            <person name="Kim S.J."/>
            <person name="Kwon S.W."/>
        </authorList>
    </citation>
    <scope>NUCLEOTIDE SEQUENCE [LARGE SCALE GENOMIC DNA]</scope>
    <source>
        <strain evidence="4 5">M2T2B2</strain>
    </source>
</reference>
<name>A0A2U9S838_9PROT</name>
<dbReference type="EMBL" id="CP029829">
    <property type="protein sequence ID" value="AWU94726.1"/>
    <property type="molecule type" value="Genomic_DNA"/>
</dbReference>
<dbReference type="Gene3D" id="3.40.50.2020">
    <property type="match status" value="1"/>
</dbReference>
<dbReference type="Pfam" id="PF18912">
    <property type="entry name" value="DZR_2"/>
    <property type="match status" value="1"/>
</dbReference>
<comment type="similarity">
    <text evidence="1">Belongs to the ComF/GntX family.</text>
</comment>
<dbReference type="PANTHER" id="PTHR47505:SF1">
    <property type="entry name" value="DNA UTILIZATION PROTEIN YHGH"/>
    <property type="match status" value="1"/>
</dbReference>
<dbReference type="InterPro" id="IPR029057">
    <property type="entry name" value="PRTase-like"/>
</dbReference>
<evidence type="ECO:0000259" key="2">
    <source>
        <dbReference type="Pfam" id="PF00156"/>
    </source>
</evidence>
<feature type="domain" description="Phosphoribosyltransferase" evidence="2">
    <location>
        <begin position="154"/>
        <end position="255"/>
    </location>
</feature>
<dbReference type="PANTHER" id="PTHR47505">
    <property type="entry name" value="DNA UTILIZATION PROTEIN YHGH"/>
    <property type="match status" value="1"/>
</dbReference>
<dbReference type="Proteomes" id="UP000249605">
    <property type="component" value="Chromosome"/>
</dbReference>
<evidence type="ECO:0000256" key="1">
    <source>
        <dbReference type="ARBA" id="ARBA00008007"/>
    </source>
</evidence>
<dbReference type="Pfam" id="PF00156">
    <property type="entry name" value="Pribosyltran"/>
    <property type="match status" value="1"/>
</dbReference>
<dbReference type="SUPFAM" id="SSF53271">
    <property type="entry name" value="PRTase-like"/>
    <property type="match status" value="1"/>
</dbReference>
<keyword evidence="5" id="KW-1185">Reference proteome</keyword>
<dbReference type="AlphaFoldDB" id="A0A2U9S838"/>
<dbReference type="CDD" id="cd06223">
    <property type="entry name" value="PRTases_typeI"/>
    <property type="match status" value="1"/>
</dbReference>
<dbReference type="OrthoDB" id="9779910at2"/>
<evidence type="ECO:0000313" key="4">
    <source>
        <dbReference type="EMBL" id="AWU94726.1"/>
    </source>
</evidence>
<dbReference type="InterPro" id="IPR044005">
    <property type="entry name" value="DZR_2"/>
</dbReference>
<sequence>MQPPAPLARLGRAAAGAANRLLDALLPPRCLGCGEAVDRQGGLCAGCWTRLTFIAPPFCACCGLPFEYEAQEGALCGACVAAPPPFARARAVLVYDDGSRPLVLGFKHGDRIHAARAYGVWLARAGRELLEDADRLVPVPLHRGRLFRRRYNQAALLAQALSRHSGVPTVPDLLERRRATPTQGGLDRQGRERNVKGAFRLRPGVSGQGLAGQKLIDGQRLVLVDDVLTTGATLAECTRVLLRAGAARVDVLTLARVVRR</sequence>
<dbReference type="KEGG" id="azm:DM194_10885"/>